<dbReference type="PROSITE" id="PS00221">
    <property type="entry name" value="MIP"/>
    <property type="match status" value="1"/>
</dbReference>
<dbReference type="InterPro" id="IPR022357">
    <property type="entry name" value="MIP_CS"/>
</dbReference>
<dbReference type="InterPro" id="IPR023271">
    <property type="entry name" value="Aquaporin-like"/>
</dbReference>
<dbReference type="InterPro" id="IPR000425">
    <property type="entry name" value="MIP"/>
</dbReference>
<evidence type="ECO:0000256" key="3">
    <source>
        <dbReference type="ARBA" id="ARBA00022448"/>
    </source>
</evidence>
<sequence>MASLLHRWHRVRQAHKEEFAEFWGAFMVILFGAGVECEVRLHYAEHGMAGAFGNYLQCRIAWAAGIALGCWASGGISGAHLNPAVTIAMRALRRFPERKVLSYIVAQVLGCFAAALVVYALYHDSIAVYEGGVARTVVGPRATAGLFVTFPSSVIASSTAYMTEMVGTATLLFLVAAMGDQGNWALRRGAMPIGLFFAVLAIGSALGYNTGYALNPARDLGPRMALALLGYGKELWTHDGAYWLFGPVLAPVVGGLLGVGLYDAFLYTGDDSVLTEHDGPITLEDGAHDSHFADVEHDRVE</sequence>
<comment type="catalytic activity">
    <reaction evidence="8">
        <text>H2O(in) = H2O(out)</text>
        <dbReference type="Rhea" id="RHEA:29667"/>
        <dbReference type="ChEBI" id="CHEBI:15377"/>
    </reaction>
</comment>
<comment type="similarity">
    <text evidence="2 9">Belongs to the MIP/aquaporin (TC 1.A.8) family.</text>
</comment>
<evidence type="ECO:0000256" key="8">
    <source>
        <dbReference type="ARBA" id="ARBA00034651"/>
    </source>
</evidence>
<keyword evidence="4 9" id="KW-0812">Transmembrane</keyword>
<feature type="transmembrane region" description="Helical" evidence="10">
    <location>
        <begin position="100"/>
        <end position="122"/>
    </location>
</feature>
<evidence type="ECO:0008006" key="13">
    <source>
        <dbReference type="Google" id="ProtNLM"/>
    </source>
</evidence>
<keyword evidence="12" id="KW-1185">Reference proteome</keyword>
<dbReference type="EMBL" id="CP119951">
    <property type="protein sequence ID" value="WFC93430.1"/>
    <property type="molecule type" value="Genomic_DNA"/>
</dbReference>
<dbReference type="GO" id="GO:0015254">
    <property type="term" value="F:glycerol channel activity"/>
    <property type="evidence" value="ECO:0007669"/>
    <property type="project" value="TreeGrafter"/>
</dbReference>
<dbReference type="NCBIfam" id="TIGR00861">
    <property type="entry name" value="MIP"/>
    <property type="match status" value="1"/>
</dbReference>
<evidence type="ECO:0000256" key="1">
    <source>
        <dbReference type="ARBA" id="ARBA00004141"/>
    </source>
</evidence>
<keyword evidence="3 9" id="KW-0813">Transport</keyword>
<feature type="transmembrane region" description="Helical" evidence="10">
    <location>
        <begin position="154"/>
        <end position="177"/>
    </location>
</feature>
<accession>A0AAF0DSG4</accession>
<protein>
    <recommendedName>
        <fullName evidence="13">Aquaporin</fullName>
    </recommendedName>
</protein>
<evidence type="ECO:0000313" key="12">
    <source>
        <dbReference type="Proteomes" id="UP001216638"/>
    </source>
</evidence>
<keyword evidence="5" id="KW-0677">Repeat</keyword>
<comment type="subcellular location">
    <subcellularLocation>
        <location evidence="1">Membrane</location>
        <topology evidence="1">Multi-pass membrane protein</topology>
    </subcellularLocation>
</comment>
<evidence type="ECO:0000256" key="5">
    <source>
        <dbReference type="ARBA" id="ARBA00022737"/>
    </source>
</evidence>
<dbReference type="PRINTS" id="PR00783">
    <property type="entry name" value="MINTRINSICP"/>
</dbReference>
<dbReference type="Gene3D" id="1.20.1080.10">
    <property type="entry name" value="Glycerol uptake facilitator protein"/>
    <property type="match status" value="1"/>
</dbReference>
<dbReference type="Pfam" id="PF00230">
    <property type="entry name" value="MIP"/>
    <property type="match status" value="1"/>
</dbReference>
<dbReference type="PANTHER" id="PTHR43829">
    <property type="entry name" value="AQUAPORIN OR AQUAGLYCEROPORIN RELATED"/>
    <property type="match status" value="1"/>
</dbReference>
<evidence type="ECO:0000256" key="10">
    <source>
        <dbReference type="SAM" id="Phobius"/>
    </source>
</evidence>
<keyword evidence="7 10" id="KW-0472">Membrane</keyword>
<dbReference type="InterPro" id="IPR050363">
    <property type="entry name" value="MIP/Aquaporin"/>
</dbReference>
<evidence type="ECO:0000256" key="2">
    <source>
        <dbReference type="ARBA" id="ARBA00006175"/>
    </source>
</evidence>
<evidence type="ECO:0000313" key="11">
    <source>
        <dbReference type="EMBL" id="WFC93430.1"/>
    </source>
</evidence>
<keyword evidence="6 10" id="KW-1133">Transmembrane helix</keyword>
<reference evidence="11" key="1">
    <citation type="submission" date="2023-03" db="EMBL/GenBank/DDBJ databases">
        <title>Mating type loci evolution in Malassezia.</title>
        <authorList>
            <person name="Coelho M.A."/>
        </authorList>
    </citation>
    <scope>NUCLEOTIDE SEQUENCE</scope>
    <source>
        <strain evidence="11">CBS 14135</strain>
    </source>
</reference>
<organism evidence="11 12">
    <name type="scientific">Malassezia brasiliensis</name>
    <dbReference type="NCBI Taxonomy" id="1821822"/>
    <lineage>
        <taxon>Eukaryota</taxon>
        <taxon>Fungi</taxon>
        <taxon>Dikarya</taxon>
        <taxon>Basidiomycota</taxon>
        <taxon>Ustilaginomycotina</taxon>
        <taxon>Malasseziomycetes</taxon>
        <taxon>Malasseziales</taxon>
        <taxon>Malasseziaceae</taxon>
        <taxon>Malassezia</taxon>
    </lineage>
</organism>
<gene>
    <name evidence="11" type="ORF">MBRA1_000050</name>
</gene>
<feature type="transmembrane region" description="Helical" evidence="10">
    <location>
        <begin position="189"/>
        <end position="208"/>
    </location>
</feature>
<evidence type="ECO:0000256" key="9">
    <source>
        <dbReference type="RuleBase" id="RU000477"/>
    </source>
</evidence>
<dbReference type="SUPFAM" id="SSF81338">
    <property type="entry name" value="Aquaporin-like"/>
    <property type="match status" value="1"/>
</dbReference>
<feature type="transmembrane region" description="Helical" evidence="10">
    <location>
        <begin position="241"/>
        <end position="262"/>
    </location>
</feature>
<name>A0AAF0DSG4_9BASI</name>
<evidence type="ECO:0000256" key="7">
    <source>
        <dbReference type="ARBA" id="ARBA00023136"/>
    </source>
</evidence>
<proteinExistence type="inferred from homology"/>
<dbReference type="Proteomes" id="UP001216638">
    <property type="component" value="Chromosome 1"/>
</dbReference>
<evidence type="ECO:0000256" key="4">
    <source>
        <dbReference type="ARBA" id="ARBA00022692"/>
    </source>
</evidence>
<dbReference type="GO" id="GO:0005886">
    <property type="term" value="C:plasma membrane"/>
    <property type="evidence" value="ECO:0007669"/>
    <property type="project" value="TreeGrafter"/>
</dbReference>
<evidence type="ECO:0000256" key="6">
    <source>
        <dbReference type="ARBA" id="ARBA00022989"/>
    </source>
</evidence>
<dbReference type="PANTHER" id="PTHR43829:SF9">
    <property type="entry name" value="AQUAPORIN-9"/>
    <property type="match status" value="1"/>
</dbReference>
<feature type="transmembrane region" description="Helical" evidence="10">
    <location>
        <begin position="20"/>
        <end position="41"/>
    </location>
</feature>
<dbReference type="AlphaFoldDB" id="A0AAF0DSG4"/>
<feature type="transmembrane region" description="Helical" evidence="10">
    <location>
        <begin position="61"/>
        <end position="79"/>
    </location>
</feature>
<dbReference type="GO" id="GO:0015250">
    <property type="term" value="F:water channel activity"/>
    <property type="evidence" value="ECO:0007669"/>
    <property type="project" value="TreeGrafter"/>
</dbReference>